<organism evidence="1 2">
    <name type="scientific">Panagrellus redivivus</name>
    <name type="common">Microworm</name>
    <dbReference type="NCBI Taxonomy" id="6233"/>
    <lineage>
        <taxon>Eukaryota</taxon>
        <taxon>Metazoa</taxon>
        <taxon>Ecdysozoa</taxon>
        <taxon>Nematoda</taxon>
        <taxon>Chromadorea</taxon>
        <taxon>Rhabditida</taxon>
        <taxon>Tylenchina</taxon>
        <taxon>Panagrolaimomorpha</taxon>
        <taxon>Panagrolaimoidea</taxon>
        <taxon>Panagrolaimidae</taxon>
        <taxon>Panagrellus</taxon>
    </lineage>
</organism>
<proteinExistence type="predicted"/>
<dbReference type="WBParaSite" id="Pan_g20586.t1">
    <property type="protein sequence ID" value="Pan_g20586.t1"/>
    <property type="gene ID" value="Pan_g20586"/>
</dbReference>
<dbReference type="SUPFAM" id="SSF49785">
    <property type="entry name" value="Galactose-binding domain-like"/>
    <property type="match status" value="1"/>
</dbReference>
<evidence type="ECO:0000313" key="2">
    <source>
        <dbReference type="WBParaSite" id="Pan_g20586.t1"/>
    </source>
</evidence>
<dbReference type="Proteomes" id="UP000492821">
    <property type="component" value="Unassembled WGS sequence"/>
</dbReference>
<dbReference type="GO" id="GO:0008344">
    <property type="term" value="P:adult locomotory behavior"/>
    <property type="evidence" value="ECO:0007669"/>
    <property type="project" value="TreeGrafter"/>
</dbReference>
<accession>A0A7E4VFV4</accession>
<reference evidence="1" key="1">
    <citation type="journal article" date="2013" name="Genetics">
        <title>The draft genome and transcriptome of Panagrellus redivivus are shaped by the harsh demands of a free-living lifestyle.</title>
        <authorList>
            <person name="Srinivasan J."/>
            <person name="Dillman A.R."/>
            <person name="Macchietto M.G."/>
            <person name="Heikkinen L."/>
            <person name="Lakso M."/>
            <person name="Fracchia K.M."/>
            <person name="Antoshechkin I."/>
            <person name="Mortazavi A."/>
            <person name="Wong G."/>
            <person name="Sternberg P.W."/>
        </authorList>
    </citation>
    <scope>NUCLEOTIDE SEQUENCE [LARGE SCALE GENOMIC DNA]</scope>
    <source>
        <strain evidence="1">MT8872</strain>
    </source>
</reference>
<reference evidence="2" key="2">
    <citation type="submission" date="2020-10" db="UniProtKB">
        <authorList>
            <consortium name="WormBaseParasite"/>
        </authorList>
    </citation>
    <scope>IDENTIFICATION</scope>
</reference>
<dbReference type="GO" id="GO:0050804">
    <property type="term" value="P:modulation of chemical synaptic transmission"/>
    <property type="evidence" value="ECO:0007669"/>
    <property type="project" value="TreeGrafter"/>
</dbReference>
<dbReference type="InterPro" id="IPR052407">
    <property type="entry name" value="BTB_POZ_domain_cont_9"/>
</dbReference>
<dbReference type="InterPro" id="IPR008979">
    <property type="entry name" value="Galactose-bd-like_sf"/>
</dbReference>
<protein>
    <submittedName>
        <fullName evidence="2">F5/8 type C domain-containing protein</fullName>
    </submittedName>
</protein>
<sequence>MKLLLWDKDDRVYSYNVEVSVDQVNWTRVFSEERVSSWREIHFNRQPVVFVKLTGTYNSRTGHFYCVHLECFAKDKKLIQKFE</sequence>
<dbReference type="AlphaFoldDB" id="A0A7E4VFV4"/>
<dbReference type="PANTHER" id="PTHR46306">
    <property type="entry name" value="BTB/POZ DOMAIN-CONTAINING PROTEIN 9"/>
    <property type="match status" value="1"/>
</dbReference>
<dbReference type="GO" id="GO:0005737">
    <property type="term" value="C:cytoplasm"/>
    <property type="evidence" value="ECO:0007669"/>
    <property type="project" value="TreeGrafter"/>
</dbReference>
<dbReference type="GO" id="GO:0048512">
    <property type="term" value="P:circadian behavior"/>
    <property type="evidence" value="ECO:0007669"/>
    <property type="project" value="TreeGrafter"/>
</dbReference>
<name>A0A7E4VFV4_PANRE</name>
<dbReference type="PANTHER" id="PTHR46306:SF1">
    <property type="entry name" value="BTB_POZ DOMAIN-CONTAINING PROTEIN 9"/>
    <property type="match status" value="1"/>
</dbReference>
<dbReference type="Gene3D" id="2.60.120.260">
    <property type="entry name" value="Galactose-binding domain-like"/>
    <property type="match status" value="1"/>
</dbReference>
<evidence type="ECO:0000313" key="1">
    <source>
        <dbReference type="Proteomes" id="UP000492821"/>
    </source>
</evidence>
<keyword evidence="1" id="KW-1185">Reference proteome</keyword>